<gene>
    <name evidence="1" type="ORF">EV356DRAFT_452129</name>
</gene>
<dbReference type="PANTHER" id="PTHR16220:SF0">
    <property type="entry name" value="WD REPEAT-CONTAINING PROTEIN WRAP73"/>
    <property type="match status" value="1"/>
</dbReference>
<organism evidence="1 2">
    <name type="scientific">Viridothelium virens</name>
    <name type="common">Speckled blister lichen</name>
    <name type="synonym">Trypethelium virens</name>
    <dbReference type="NCBI Taxonomy" id="1048519"/>
    <lineage>
        <taxon>Eukaryota</taxon>
        <taxon>Fungi</taxon>
        <taxon>Dikarya</taxon>
        <taxon>Ascomycota</taxon>
        <taxon>Pezizomycotina</taxon>
        <taxon>Dothideomycetes</taxon>
        <taxon>Dothideomycetes incertae sedis</taxon>
        <taxon>Trypetheliales</taxon>
        <taxon>Trypetheliaceae</taxon>
        <taxon>Viridothelium</taxon>
    </lineage>
</organism>
<dbReference type="AlphaFoldDB" id="A0A6A6H0M7"/>
<dbReference type="Proteomes" id="UP000800092">
    <property type="component" value="Unassembled WGS sequence"/>
</dbReference>
<reference evidence="1" key="1">
    <citation type="journal article" date="2020" name="Stud. Mycol.">
        <title>101 Dothideomycetes genomes: a test case for predicting lifestyles and emergence of pathogens.</title>
        <authorList>
            <person name="Haridas S."/>
            <person name="Albert R."/>
            <person name="Binder M."/>
            <person name="Bloem J."/>
            <person name="Labutti K."/>
            <person name="Salamov A."/>
            <person name="Andreopoulos B."/>
            <person name="Baker S."/>
            <person name="Barry K."/>
            <person name="Bills G."/>
            <person name="Bluhm B."/>
            <person name="Cannon C."/>
            <person name="Castanera R."/>
            <person name="Culley D."/>
            <person name="Daum C."/>
            <person name="Ezra D."/>
            <person name="Gonzalez J."/>
            <person name="Henrissat B."/>
            <person name="Kuo A."/>
            <person name="Liang C."/>
            <person name="Lipzen A."/>
            <person name="Lutzoni F."/>
            <person name="Magnuson J."/>
            <person name="Mondo S."/>
            <person name="Nolan M."/>
            <person name="Ohm R."/>
            <person name="Pangilinan J."/>
            <person name="Park H.-J."/>
            <person name="Ramirez L."/>
            <person name="Alfaro M."/>
            <person name="Sun H."/>
            <person name="Tritt A."/>
            <person name="Yoshinaga Y."/>
            <person name="Zwiers L.-H."/>
            <person name="Turgeon B."/>
            <person name="Goodwin S."/>
            <person name="Spatafora J."/>
            <person name="Crous P."/>
            <person name="Grigoriev I."/>
        </authorList>
    </citation>
    <scope>NUCLEOTIDE SEQUENCE</scope>
    <source>
        <strain evidence="1">Tuck. ex Michener</strain>
    </source>
</reference>
<dbReference type="GO" id="GO:0005815">
    <property type="term" value="C:microtubule organizing center"/>
    <property type="evidence" value="ECO:0007669"/>
    <property type="project" value="TreeGrafter"/>
</dbReference>
<dbReference type="GO" id="GO:1990811">
    <property type="term" value="C:MWP complex"/>
    <property type="evidence" value="ECO:0007669"/>
    <property type="project" value="TreeGrafter"/>
</dbReference>
<sequence>MFLNLGTTHALPSPSGTHIASLTSSQLHIRSSRSLSLTRSFSLHSSLGAGSRPSSRTALLLRWSSTSKRILVASAESICVYSLLDSKWRAHVSNGSGSMGRIINAEFGSDDDEVLMWTEFGASLTVWDLRTGKSIEIRDPKFHNSCDINNGEEGYGSAYKPERPRNISIFASLSRVGPRDILSIHAAQTYEVISSATLPSIDAKGLKWSPDGRWLTIWEAPSQGMRIWIYTADGHLFRSYTPNNAKDLEVAELGICSLEWSPSGEWLALGGFERRVTLLNTRTFAPLLHLDHTPHIHLPVSSLIYVETVPSSTTSKRSYSQASQPFTLPTAVSFTPSNRTNPSSMSAEAYSPSGISHLVFNPTSTLLATLSPAHPSTLWVWDLQHLAPRVVIVQSQPIKRISWAPNRPSLLLIQCRLPDPVVYLW</sequence>
<feature type="non-terminal residue" evidence="1">
    <location>
        <position position="425"/>
    </location>
</feature>
<dbReference type="PANTHER" id="PTHR16220">
    <property type="entry name" value="WD REPEAT PROTEIN 8-RELATED"/>
    <property type="match status" value="1"/>
</dbReference>
<evidence type="ECO:0000313" key="1">
    <source>
        <dbReference type="EMBL" id="KAF2231388.1"/>
    </source>
</evidence>
<dbReference type="GO" id="GO:1990810">
    <property type="term" value="P:microtubule anchoring at mitotic spindle pole body"/>
    <property type="evidence" value="ECO:0007669"/>
    <property type="project" value="TreeGrafter"/>
</dbReference>
<dbReference type="InterPro" id="IPR015943">
    <property type="entry name" value="WD40/YVTN_repeat-like_dom_sf"/>
</dbReference>
<accession>A0A6A6H0M7</accession>
<protein>
    <submittedName>
        <fullName evidence="1">WD40 repeat-like protein</fullName>
    </submittedName>
</protein>
<name>A0A6A6H0M7_VIRVR</name>
<dbReference type="SUPFAM" id="SSF82171">
    <property type="entry name" value="DPP6 N-terminal domain-like"/>
    <property type="match status" value="1"/>
</dbReference>
<dbReference type="EMBL" id="ML991827">
    <property type="protein sequence ID" value="KAF2231388.1"/>
    <property type="molecule type" value="Genomic_DNA"/>
</dbReference>
<proteinExistence type="predicted"/>
<dbReference type="InterPro" id="IPR052778">
    <property type="entry name" value="Centrosome-WD_assoc"/>
</dbReference>
<keyword evidence="2" id="KW-1185">Reference proteome</keyword>
<dbReference type="Gene3D" id="2.130.10.10">
    <property type="entry name" value="YVTN repeat-like/Quinoprotein amine dehydrogenase"/>
    <property type="match status" value="2"/>
</dbReference>
<evidence type="ECO:0000313" key="2">
    <source>
        <dbReference type="Proteomes" id="UP000800092"/>
    </source>
</evidence>
<dbReference type="OrthoDB" id="308690at2759"/>